<evidence type="ECO:0000313" key="1">
    <source>
        <dbReference type="EMBL" id="GGK56637.1"/>
    </source>
</evidence>
<dbReference type="OrthoDB" id="268048at2157"/>
<evidence type="ECO:0000313" key="2">
    <source>
        <dbReference type="Proteomes" id="UP000614221"/>
    </source>
</evidence>
<dbReference type="Proteomes" id="UP000614221">
    <property type="component" value="Unassembled WGS sequence"/>
</dbReference>
<comment type="caution">
    <text evidence="1">The sequence shown here is derived from an EMBL/GenBank/DDBJ whole genome shotgun (WGS) entry which is preliminary data.</text>
</comment>
<dbReference type="AlphaFoldDB" id="A0A830ELB5"/>
<proteinExistence type="predicted"/>
<name>A0A830ELB5_9EURY</name>
<protein>
    <submittedName>
        <fullName evidence="1">Uncharacterized protein</fullName>
    </submittedName>
</protein>
<dbReference type="EMBL" id="BMPD01000001">
    <property type="protein sequence ID" value="GGK56637.1"/>
    <property type="molecule type" value="Genomic_DNA"/>
</dbReference>
<reference evidence="1" key="2">
    <citation type="submission" date="2020-09" db="EMBL/GenBank/DDBJ databases">
        <authorList>
            <person name="Sun Q."/>
            <person name="Ohkuma M."/>
        </authorList>
    </citation>
    <scope>NUCLEOTIDE SEQUENCE</scope>
    <source>
        <strain evidence="1">JCM 19018</strain>
    </source>
</reference>
<dbReference type="RefSeq" id="WP_188975309.1">
    <property type="nucleotide sequence ID" value="NZ_BMPD01000001.1"/>
</dbReference>
<reference evidence="1" key="1">
    <citation type="journal article" date="2014" name="Int. J. Syst. Evol. Microbiol.">
        <title>Complete genome sequence of Corynebacterium casei LMG S-19264T (=DSM 44701T), isolated from a smear-ripened cheese.</title>
        <authorList>
            <consortium name="US DOE Joint Genome Institute (JGI-PGF)"/>
            <person name="Walter F."/>
            <person name="Albersmeier A."/>
            <person name="Kalinowski J."/>
            <person name="Ruckert C."/>
        </authorList>
    </citation>
    <scope>NUCLEOTIDE SEQUENCE</scope>
    <source>
        <strain evidence="1">JCM 19018</strain>
    </source>
</reference>
<gene>
    <name evidence="1" type="ORF">GCM10009067_06360</name>
</gene>
<accession>A0A830ELB5</accession>
<organism evidence="1 2">
    <name type="scientific">Haloarcula sebkhae</name>
    <dbReference type="NCBI Taxonomy" id="932660"/>
    <lineage>
        <taxon>Archaea</taxon>
        <taxon>Methanobacteriati</taxon>
        <taxon>Methanobacteriota</taxon>
        <taxon>Stenosarchaea group</taxon>
        <taxon>Halobacteria</taxon>
        <taxon>Halobacteriales</taxon>
        <taxon>Haloarculaceae</taxon>
        <taxon>Haloarcula</taxon>
    </lineage>
</organism>
<sequence length="343" mass="39500">MAEDERPDFDYSGRLVFNGLRRTVVNHDDPEDMREELLSDLREFSRGNPHDEKKGFRDLDLSSLVNGQGYVLESDLENLASDLIDKEYVWENYEGSENREFVDNDGNTTSAWLRNTSNAYVYWDFPDYLLVQGSKDKVEKTLSRVNSSLGEEVKTEELDFDSDFFLWLVYRYVDDEVNVPGPISVRRLESSEVMGDQDDYGHRGRVEDSQNIAKSLPIIVAILQEMDFQMIEGMFKVNGYDVTAEIKTSGRIHVKVAGDVDNAETQLKRALIALFFVDEFVGLYTKWEQMDDTEKYPPFSFFDDLIGAASENNVELEFDLDDLIEDYEDKRGEDAEPSDFDNA</sequence>